<dbReference type="Gene3D" id="3.40.50.10140">
    <property type="entry name" value="Toll/interleukin-1 receptor homology (TIR) domain"/>
    <property type="match status" value="1"/>
</dbReference>
<dbReference type="InterPro" id="IPR035897">
    <property type="entry name" value="Toll_tir_struct_dom_sf"/>
</dbReference>
<evidence type="ECO:0000259" key="1">
    <source>
        <dbReference type="Pfam" id="PF08937"/>
    </source>
</evidence>
<sequence>MGKKIFVSYKYWDSDVYAVPRITNGTAKVRDYVSWLENKFTDRTDHIYKGESDDEDLSERTDEYIWSQLKDRIYDSSITIVLISPNMKEPRRWEKSQWIPWEIAYSIRETTRNDYTSHANAILAVVLPDKWNSYGYYNSLPLFNILSKNIKNGYIPVVKWDDFKYNCDYYIEKAYSAQKRVPKYLLAKSV</sequence>
<gene>
    <name evidence="2" type="ORF">CLP_3067</name>
</gene>
<feature type="domain" description="Thoeris protein ThsB TIR-like" evidence="1">
    <location>
        <begin position="7"/>
        <end position="128"/>
    </location>
</feature>
<dbReference type="HOGENOM" id="CLU_105336_0_0_9"/>
<dbReference type="SUPFAM" id="SSF52200">
    <property type="entry name" value="Toll/Interleukin receptor TIR domain"/>
    <property type="match status" value="1"/>
</dbReference>
<dbReference type="RefSeq" id="WP_003408554.1">
    <property type="nucleotide sequence ID" value="NZ_ACOM01000005.1"/>
</dbReference>
<evidence type="ECO:0000313" key="3">
    <source>
        <dbReference type="Proteomes" id="UP000003081"/>
    </source>
</evidence>
<dbReference type="Proteomes" id="UP000003081">
    <property type="component" value="Unassembled WGS sequence"/>
</dbReference>
<dbReference type="eggNOG" id="ENOG502ZBUE">
    <property type="taxonomic scope" value="Bacteria"/>
</dbReference>
<protein>
    <recommendedName>
        <fullName evidence="1">Thoeris protein ThsB TIR-like domain-containing protein</fullName>
    </recommendedName>
</protein>
<comment type="caution">
    <text evidence="2">The sequence shown here is derived from an EMBL/GenBank/DDBJ whole genome shotgun (WGS) entry which is preliminary data.</text>
</comment>
<proteinExistence type="predicted"/>
<organism evidence="2 3">
    <name type="scientific">Clostridium butyricum E4 str. BoNT E BL5262</name>
    <dbReference type="NCBI Taxonomy" id="632245"/>
    <lineage>
        <taxon>Bacteria</taxon>
        <taxon>Bacillati</taxon>
        <taxon>Bacillota</taxon>
        <taxon>Clostridia</taxon>
        <taxon>Eubacteriales</taxon>
        <taxon>Clostridiaceae</taxon>
        <taxon>Clostridium</taxon>
    </lineage>
</organism>
<evidence type="ECO:0000313" key="2">
    <source>
        <dbReference type="EMBL" id="EEP53952.1"/>
    </source>
</evidence>
<keyword evidence="3" id="KW-1185">Reference proteome</keyword>
<dbReference type="InterPro" id="IPR015032">
    <property type="entry name" value="ThsB__TIR-like_domain"/>
</dbReference>
<dbReference type="AlphaFoldDB" id="C4IHA7"/>
<dbReference type="EMBL" id="ACOM01000005">
    <property type="protein sequence ID" value="EEP53952.1"/>
    <property type="molecule type" value="Genomic_DNA"/>
</dbReference>
<dbReference type="Pfam" id="PF08937">
    <property type="entry name" value="ThsB_TIR"/>
    <property type="match status" value="1"/>
</dbReference>
<accession>C4IHA7</accession>
<name>C4IHA7_CLOBU</name>
<reference evidence="2 3" key="1">
    <citation type="submission" date="2009-08" db="EMBL/GenBank/DDBJ databases">
        <authorList>
            <person name="Shrivastava S."/>
            <person name="Brinkac L.B."/>
            <person name="Brown J.L."/>
            <person name="Bruce D.B."/>
            <person name="Detter C."/>
            <person name="Green L.D."/>
            <person name="Munk C.A."/>
            <person name="Rogers Y.C."/>
            <person name="Tapia R."/>
            <person name="Sims D.R."/>
            <person name="Smith L.A."/>
            <person name="Smith T.J."/>
            <person name="Sutton G."/>
            <person name="Brettin T."/>
        </authorList>
    </citation>
    <scope>NUCLEOTIDE SEQUENCE [LARGE SCALE GENOMIC DNA]</scope>
    <source>
        <strain evidence="3">E4 str. BoNT E BL5262</strain>
    </source>
</reference>